<dbReference type="EMBL" id="FNMZ01000009">
    <property type="protein sequence ID" value="SDX72722.1"/>
    <property type="molecule type" value="Genomic_DNA"/>
</dbReference>
<dbReference type="Proteomes" id="UP000199118">
    <property type="component" value="Unassembled WGS sequence"/>
</dbReference>
<evidence type="ECO:0000313" key="3">
    <source>
        <dbReference type="Proteomes" id="UP000199118"/>
    </source>
</evidence>
<evidence type="ECO:0000259" key="1">
    <source>
        <dbReference type="Pfam" id="PF13460"/>
    </source>
</evidence>
<keyword evidence="3" id="KW-1185">Reference proteome</keyword>
<organism evidence="2 3">
    <name type="scientific">Albimonas donghaensis</name>
    <dbReference type="NCBI Taxonomy" id="356660"/>
    <lineage>
        <taxon>Bacteria</taxon>
        <taxon>Pseudomonadati</taxon>
        <taxon>Pseudomonadota</taxon>
        <taxon>Alphaproteobacteria</taxon>
        <taxon>Rhodobacterales</taxon>
        <taxon>Paracoccaceae</taxon>
        <taxon>Albimonas</taxon>
    </lineage>
</organism>
<feature type="domain" description="NAD(P)-binding" evidence="1">
    <location>
        <begin position="9"/>
        <end position="103"/>
    </location>
</feature>
<sequence length="328" mass="34989">MTDTALILGANGRFGRHAAAAFVAAGWNVRALTRRGDADIPGAAPVAGDARDPAQLIAAAQGAAVIVNGLNAPYPDWARELPPQTAAVIAAARATGATHVFPANLYPYGAGMPERLTEATRFRPTTAKGRLRMAQEAAFRDAAELHGVRTLLLRAGDFLDTGPGANWFEAQVSAPVAAGRVRYPGPLDRPHAWAFLPDMARACTDLAARRETLPDWAPLGFPGLTLTGAELIAAMSRAAERDLRPTGFPWLGLRLAAPFWKLGREVLEMRYMWEIPHRIDGAAFDAALPGFRMTPANEAIAAALAFRLERKSPGSAPIPGVRRRGRAA</sequence>
<dbReference type="OrthoDB" id="7170465at2"/>
<dbReference type="InterPro" id="IPR036291">
    <property type="entry name" value="NAD(P)-bd_dom_sf"/>
</dbReference>
<dbReference type="Pfam" id="PF13460">
    <property type="entry name" value="NAD_binding_10"/>
    <property type="match status" value="1"/>
</dbReference>
<accession>A0A1H3E1X4</accession>
<name>A0A1H3E1X4_9RHOB</name>
<reference evidence="2 3" key="1">
    <citation type="submission" date="2016-10" db="EMBL/GenBank/DDBJ databases">
        <authorList>
            <person name="de Groot N.N."/>
        </authorList>
    </citation>
    <scope>NUCLEOTIDE SEQUENCE [LARGE SCALE GENOMIC DNA]</scope>
    <source>
        <strain evidence="2 3">DSM 17890</strain>
    </source>
</reference>
<dbReference type="InterPro" id="IPR016040">
    <property type="entry name" value="NAD(P)-bd_dom"/>
</dbReference>
<dbReference type="Gene3D" id="3.40.50.720">
    <property type="entry name" value="NAD(P)-binding Rossmann-like Domain"/>
    <property type="match status" value="1"/>
</dbReference>
<proteinExistence type="predicted"/>
<dbReference type="STRING" id="356660.SAMN05444336_10934"/>
<protein>
    <submittedName>
        <fullName evidence="2">dTDP-4-dehydrorhamnose reductase</fullName>
    </submittedName>
</protein>
<evidence type="ECO:0000313" key="2">
    <source>
        <dbReference type="EMBL" id="SDX72722.1"/>
    </source>
</evidence>
<dbReference type="RefSeq" id="WP_092684386.1">
    <property type="nucleotide sequence ID" value="NZ_FNMZ01000009.1"/>
</dbReference>
<dbReference type="SUPFAM" id="SSF51735">
    <property type="entry name" value="NAD(P)-binding Rossmann-fold domains"/>
    <property type="match status" value="1"/>
</dbReference>
<gene>
    <name evidence="2" type="ORF">SAMN05444336_10934</name>
</gene>
<dbReference type="AlphaFoldDB" id="A0A1H3E1X4"/>